<name>A0A484Q8P9_9ZZZZ</name>
<protein>
    <submittedName>
        <fullName evidence="1">Phage protein</fullName>
    </submittedName>
</protein>
<organism evidence="1">
    <name type="scientific">plant metagenome</name>
    <dbReference type="NCBI Taxonomy" id="1297885"/>
    <lineage>
        <taxon>unclassified sequences</taxon>
        <taxon>metagenomes</taxon>
        <taxon>organismal metagenomes</taxon>
    </lineage>
</organism>
<evidence type="ECO:0000313" key="2">
    <source>
        <dbReference type="EMBL" id="VFR70426.1"/>
    </source>
</evidence>
<dbReference type="AlphaFoldDB" id="A0A484Q8P9"/>
<reference evidence="1" key="1">
    <citation type="submission" date="2019-03" db="EMBL/GenBank/DDBJ databases">
        <authorList>
            <person name="Danneels B."/>
        </authorList>
    </citation>
    <scope>NUCLEOTIDE SEQUENCE</scope>
</reference>
<gene>
    <name evidence="1" type="ORF">ANDA3_3739</name>
    <name evidence="3" type="ORF">DAR2_3589</name>
    <name evidence="2" type="ORF">DAR3_4187</name>
</gene>
<dbReference type="PIRSF" id="PIRSF028589">
    <property type="entry name" value="UCP028589"/>
    <property type="match status" value="1"/>
</dbReference>
<dbReference type="EMBL" id="CAADIJ010000011">
    <property type="protein sequence ID" value="VFR70426.1"/>
    <property type="molecule type" value="Genomic_DNA"/>
</dbReference>
<sequence length="253" mass="26917">MGAQDLFSFQGRVLLAERQANGKPAAMRFVGNASLLQLQLTAENTDKTESFSGSRGLYGRLNRSKAITVSLTLDEWLPANIALGLYSKPITLEGGTVTAEPFPPGLVAGDLVRLDHPFVSNVVLSDGAEPAAPVPPAAYVLDSPNAGLVKIVDPTGLAQPFTAAYSHASADSLAMFTEKPPERWLMLDGINTVNQQPVVLELYRLQFDPLGTLDAINEEYGELALTGAGLIDADKVPDETLGGFGRILQKRAA</sequence>
<dbReference type="EMBL" id="CAADIL010000016">
    <property type="protein sequence ID" value="VFR72116.1"/>
    <property type="molecule type" value="Genomic_DNA"/>
</dbReference>
<proteinExistence type="predicted"/>
<accession>A0A484Q8P9</accession>
<dbReference type="EMBL" id="CAADIC010000019">
    <property type="protein sequence ID" value="VFR34613.1"/>
    <property type="molecule type" value="Genomic_DNA"/>
</dbReference>
<evidence type="ECO:0000313" key="3">
    <source>
        <dbReference type="EMBL" id="VFR72116.1"/>
    </source>
</evidence>
<dbReference type="InterPro" id="IPR016893">
    <property type="entry name" value="UCP028589"/>
</dbReference>
<evidence type="ECO:0000313" key="1">
    <source>
        <dbReference type="EMBL" id="VFR34613.1"/>
    </source>
</evidence>